<dbReference type="EMBL" id="WKFB01000185">
    <property type="protein sequence ID" value="KAF6732567.1"/>
    <property type="molecule type" value="Genomic_DNA"/>
</dbReference>
<organism evidence="1 2">
    <name type="scientific">Oryzias melastigma</name>
    <name type="common">Marine medaka</name>
    <dbReference type="NCBI Taxonomy" id="30732"/>
    <lineage>
        <taxon>Eukaryota</taxon>
        <taxon>Metazoa</taxon>
        <taxon>Chordata</taxon>
        <taxon>Craniata</taxon>
        <taxon>Vertebrata</taxon>
        <taxon>Euteleostomi</taxon>
        <taxon>Actinopterygii</taxon>
        <taxon>Neopterygii</taxon>
        <taxon>Teleostei</taxon>
        <taxon>Neoteleostei</taxon>
        <taxon>Acanthomorphata</taxon>
        <taxon>Ovalentaria</taxon>
        <taxon>Atherinomorphae</taxon>
        <taxon>Beloniformes</taxon>
        <taxon>Adrianichthyidae</taxon>
        <taxon>Oryziinae</taxon>
        <taxon>Oryzias</taxon>
    </lineage>
</organism>
<dbReference type="AlphaFoldDB" id="A0A834CNH5"/>
<accession>A0A834CNH5</accession>
<comment type="caution">
    <text evidence="1">The sequence shown here is derived from an EMBL/GenBank/DDBJ whole genome shotgun (WGS) entry which is preliminary data.</text>
</comment>
<proteinExistence type="predicted"/>
<dbReference type="Proteomes" id="UP000646548">
    <property type="component" value="Unassembled WGS sequence"/>
</dbReference>
<sequence>MGCNLCTLQKREEHYKLLYEIAQMLRLMFSLLGPTEEARQTVLHPTGTCGVQRVPPQSHRSPRSDLHSRYLHMSKLDLNHDSIRTDHNFSTILIS</sequence>
<reference evidence="1" key="1">
    <citation type="journal article" name="BMC Genomics">
        <title>Long-read sequencing and de novo genome assembly of marine medaka (Oryzias melastigma).</title>
        <authorList>
            <person name="Liang P."/>
            <person name="Saqib H.S.A."/>
            <person name="Ni X."/>
            <person name="Shen Y."/>
        </authorList>
    </citation>
    <scope>NUCLEOTIDE SEQUENCE</scope>
    <source>
        <strain evidence="1">Bigg-433</strain>
    </source>
</reference>
<protein>
    <submittedName>
        <fullName evidence="1">Uncharacterized protein</fullName>
    </submittedName>
</protein>
<gene>
    <name evidence="1" type="ORF">FQA47_007388</name>
</gene>
<name>A0A834CNH5_ORYME</name>
<evidence type="ECO:0000313" key="1">
    <source>
        <dbReference type="EMBL" id="KAF6732567.1"/>
    </source>
</evidence>
<evidence type="ECO:0000313" key="2">
    <source>
        <dbReference type="Proteomes" id="UP000646548"/>
    </source>
</evidence>